<dbReference type="NCBIfam" id="TIGR03461">
    <property type="entry name" value="pabC_Proteo"/>
    <property type="match status" value="1"/>
</dbReference>
<dbReference type="InterPro" id="IPR043131">
    <property type="entry name" value="BCAT-like_N"/>
</dbReference>
<evidence type="ECO:0000256" key="3">
    <source>
        <dbReference type="ARBA" id="ARBA00011738"/>
    </source>
</evidence>
<accession>A0ABS8D8C8</accession>
<dbReference type="InterPro" id="IPR001544">
    <property type="entry name" value="Aminotrans_IV"/>
</dbReference>
<dbReference type="PANTHER" id="PTHR42743">
    <property type="entry name" value="AMINO-ACID AMINOTRANSFERASE"/>
    <property type="match status" value="1"/>
</dbReference>
<evidence type="ECO:0000256" key="4">
    <source>
        <dbReference type="ARBA" id="ARBA00022898"/>
    </source>
</evidence>
<keyword evidence="4" id="KW-0663">Pyridoxal phosphate</keyword>
<evidence type="ECO:0000256" key="9">
    <source>
        <dbReference type="ARBA" id="ARBA00049529"/>
    </source>
</evidence>
<evidence type="ECO:0000313" key="11">
    <source>
        <dbReference type="Proteomes" id="UP001165395"/>
    </source>
</evidence>
<comment type="similarity">
    <text evidence="2">Belongs to the class-IV pyridoxal-phosphate-dependent aminotransferase family.</text>
</comment>
<reference evidence="10" key="1">
    <citation type="submission" date="2021-10" db="EMBL/GenBank/DDBJ databases">
        <title>The complete genome sequence of Leeia sp. TBRC 13508.</title>
        <authorList>
            <person name="Charoenyingcharoen P."/>
            <person name="Yukphan P."/>
        </authorList>
    </citation>
    <scope>NUCLEOTIDE SEQUENCE</scope>
    <source>
        <strain evidence="10">TBRC 13508</strain>
    </source>
</reference>
<sequence>MSVLINGQKERVISVADRGFNYGDGVFRTLVIQNGFIPNWAQHLAILERDAKQLGIPFPTASLWENDVLQLSQENLDLQTAVIKLTLSRGIGQRGYAAPEAPIVTRVSQIVEWKRPDLSMLHSGVKVELSDVRLGWQPLLAGAKHLNRLENVLAKSRLKNAAAFDGLLLDQSGCVIEGIQTNLIMQMQNGQWLTPDLSRCGVAGLTRQLVLDQLRAENQTVEIGDVLLAELLEAKHLWLMNSLNGVVPVAKLYIDGNAHEFMASTLPFNIDTQIGWRVA</sequence>
<evidence type="ECO:0000256" key="1">
    <source>
        <dbReference type="ARBA" id="ARBA00001933"/>
    </source>
</evidence>
<gene>
    <name evidence="10" type="primary">pabC</name>
    <name evidence="10" type="ORF">LIN78_12555</name>
</gene>
<comment type="catalytic activity">
    <reaction evidence="9">
        <text>4-amino-4-deoxychorismate = 4-aminobenzoate + pyruvate + H(+)</text>
        <dbReference type="Rhea" id="RHEA:16201"/>
        <dbReference type="ChEBI" id="CHEBI:15361"/>
        <dbReference type="ChEBI" id="CHEBI:15378"/>
        <dbReference type="ChEBI" id="CHEBI:17836"/>
        <dbReference type="ChEBI" id="CHEBI:58406"/>
        <dbReference type="EC" id="4.1.3.38"/>
    </reaction>
</comment>
<keyword evidence="11" id="KW-1185">Reference proteome</keyword>
<dbReference type="SUPFAM" id="SSF56752">
    <property type="entry name" value="D-aminoacid aminotransferase-like PLP-dependent enzymes"/>
    <property type="match status" value="1"/>
</dbReference>
<protein>
    <recommendedName>
        <fullName evidence="8">aminodeoxychorismate lyase</fullName>
        <ecNumber evidence="8">4.1.3.38</ecNumber>
    </recommendedName>
</protein>
<organism evidence="10 11">
    <name type="scientific">Leeia speluncae</name>
    <dbReference type="NCBI Taxonomy" id="2884804"/>
    <lineage>
        <taxon>Bacteria</taxon>
        <taxon>Pseudomonadati</taxon>
        <taxon>Pseudomonadota</taxon>
        <taxon>Betaproteobacteria</taxon>
        <taxon>Neisseriales</taxon>
        <taxon>Leeiaceae</taxon>
        <taxon>Leeia</taxon>
    </lineage>
</organism>
<evidence type="ECO:0000256" key="6">
    <source>
        <dbReference type="ARBA" id="ARBA00023239"/>
    </source>
</evidence>
<evidence type="ECO:0000256" key="8">
    <source>
        <dbReference type="ARBA" id="ARBA00035676"/>
    </source>
</evidence>
<evidence type="ECO:0000256" key="2">
    <source>
        <dbReference type="ARBA" id="ARBA00009320"/>
    </source>
</evidence>
<dbReference type="Pfam" id="PF01063">
    <property type="entry name" value="Aminotran_4"/>
    <property type="match status" value="1"/>
</dbReference>
<comment type="pathway">
    <text evidence="7">Cofactor biosynthesis; tetrahydrofolate biosynthesis; 4-aminobenzoate from chorismate: step 2/2.</text>
</comment>
<keyword evidence="5" id="KW-0289">Folate biosynthesis</keyword>
<dbReference type="InterPro" id="IPR036038">
    <property type="entry name" value="Aminotransferase-like"/>
</dbReference>
<comment type="cofactor">
    <cofactor evidence="1">
        <name>pyridoxal 5'-phosphate</name>
        <dbReference type="ChEBI" id="CHEBI:597326"/>
    </cofactor>
</comment>
<dbReference type="GO" id="GO:0008696">
    <property type="term" value="F:4-amino-4-deoxychorismate lyase activity"/>
    <property type="evidence" value="ECO:0007669"/>
    <property type="project" value="UniProtKB-EC"/>
</dbReference>
<proteinExistence type="inferred from homology"/>
<dbReference type="EMBL" id="JAJBZT010000006">
    <property type="protein sequence ID" value="MCB6184377.1"/>
    <property type="molecule type" value="Genomic_DNA"/>
</dbReference>
<dbReference type="Gene3D" id="3.30.470.10">
    <property type="match status" value="1"/>
</dbReference>
<evidence type="ECO:0000256" key="5">
    <source>
        <dbReference type="ARBA" id="ARBA00022909"/>
    </source>
</evidence>
<comment type="caution">
    <text evidence="10">The sequence shown here is derived from an EMBL/GenBank/DDBJ whole genome shotgun (WGS) entry which is preliminary data.</text>
</comment>
<dbReference type="Proteomes" id="UP001165395">
    <property type="component" value="Unassembled WGS sequence"/>
</dbReference>
<evidence type="ECO:0000313" key="10">
    <source>
        <dbReference type="EMBL" id="MCB6184377.1"/>
    </source>
</evidence>
<dbReference type="InterPro" id="IPR017824">
    <property type="entry name" value="Aminodeoxychorismate_lyase_IV"/>
</dbReference>
<dbReference type="Gene3D" id="3.20.10.10">
    <property type="entry name" value="D-amino Acid Aminotransferase, subunit A, domain 2"/>
    <property type="match status" value="1"/>
</dbReference>
<comment type="subunit">
    <text evidence="3">Homodimer.</text>
</comment>
<dbReference type="RefSeq" id="WP_227181186.1">
    <property type="nucleotide sequence ID" value="NZ_JAJBZT010000006.1"/>
</dbReference>
<dbReference type="EC" id="4.1.3.38" evidence="8"/>
<dbReference type="InterPro" id="IPR050571">
    <property type="entry name" value="Class-IV_PLP-Dep_Aminotrnsfr"/>
</dbReference>
<dbReference type="InterPro" id="IPR043132">
    <property type="entry name" value="BCAT-like_C"/>
</dbReference>
<name>A0ABS8D8C8_9NEIS</name>
<evidence type="ECO:0000256" key="7">
    <source>
        <dbReference type="ARBA" id="ARBA00035633"/>
    </source>
</evidence>
<dbReference type="PANTHER" id="PTHR42743:SF2">
    <property type="entry name" value="AMINODEOXYCHORISMATE LYASE"/>
    <property type="match status" value="1"/>
</dbReference>
<keyword evidence="6 10" id="KW-0456">Lyase</keyword>